<feature type="transmembrane region" description="Helical" evidence="7">
    <location>
        <begin position="157"/>
        <end position="180"/>
    </location>
</feature>
<feature type="transmembrane region" description="Helical" evidence="7">
    <location>
        <begin position="261"/>
        <end position="282"/>
    </location>
</feature>
<feature type="transmembrane region" description="Helical" evidence="7">
    <location>
        <begin position="325"/>
        <end position="343"/>
    </location>
</feature>
<reference evidence="9 10" key="1">
    <citation type="submission" date="2023-07" db="EMBL/GenBank/DDBJ databases">
        <authorList>
            <person name="Girao M."/>
            <person name="Carvalho M.F."/>
        </authorList>
    </citation>
    <scope>NUCLEOTIDE SEQUENCE [LARGE SCALE GENOMIC DNA]</scope>
    <source>
        <strain evidence="9 10">YIM65754</strain>
    </source>
</reference>
<gene>
    <name evidence="9" type="ORF">Q7514_31220</name>
</gene>
<dbReference type="SUPFAM" id="SSF103473">
    <property type="entry name" value="MFS general substrate transporter"/>
    <property type="match status" value="1"/>
</dbReference>
<feature type="transmembrane region" description="Helical" evidence="7">
    <location>
        <begin position="417"/>
        <end position="437"/>
    </location>
</feature>
<sequence length="461" mass="49017">MGKPDGHSTTKASERDVFKVASVAATATSIEYYDFFIYGTASALVFPALFFPEQSPVTALLLSFAAFGIGFIARPLGGMIFGHFGDVVGRKKTLVAALVMMGVASTVVGLMPTYSSIGLAAPILLVALRFIQGIALGGQGGIILLAVEAAPAPRRGFFGSFSSLGAPGGVLLANLAFLTITALLPNDALLAWAWRVPFLLSLGLVALAIYIHFKLEETPAFQRLQQSGTDAVTTKQAKPSVVRSPLVTVLRTYPKEIALTIGTYLGINLTYYIFITFVISYGTNPQYLDMPRSTLLAAVLIGSMGQIIGLPLAGALSDRFGRRRVQLYGAAALAVFVFPFWAMVDTRSFWLITLGLLIGLGFLHSLLYGVQPTFFAEIFSTEVRFSGVSLGIQIGSVLGGAFAPLVATALLARYGSISIALYMSAACLLTLLSLWLLKETHPSTRQAPSPAAEVRPSVLES</sequence>
<dbReference type="PROSITE" id="PS00216">
    <property type="entry name" value="SUGAR_TRANSPORT_1"/>
    <property type="match status" value="1"/>
</dbReference>
<feature type="transmembrane region" description="Helical" evidence="7">
    <location>
        <begin position="390"/>
        <end position="411"/>
    </location>
</feature>
<feature type="transmembrane region" description="Helical" evidence="7">
    <location>
        <begin position="294"/>
        <end position="313"/>
    </location>
</feature>
<dbReference type="InterPro" id="IPR011701">
    <property type="entry name" value="MFS"/>
</dbReference>
<evidence type="ECO:0000259" key="8">
    <source>
        <dbReference type="PROSITE" id="PS50850"/>
    </source>
</evidence>
<dbReference type="CDD" id="cd17369">
    <property type="entry name" value="MFS_ShiA_like"/>
    <property type="match status" value="1"/>
</dbReference>
<keyword evidence="10" id="KW-1185">Reference proteome</keyword>
<evidence type="ECO:0000256" key="6">
    <source>
        <dbReference type="ARBA" id="ARBA00023136"/>
    </source>
</evidence>
<comment type="caution">
    <text evidence="9">The sequence shown here is derived from an EMBL/GenBank/DDBJ whole genome shotgun (WGS) entry which is preliminary data.</text>
</comment>
<feature type="transmembrane region" description="Helical" evidence="7">
    <location>
        <begin position="349"/>
        <end position="370"/>
    </location>
</feature>
<evidence type="ECO:0000313" key="9">
    <source>
        <dbReference type="EMBL" id="MEE2062007.1"/>
    </source>
</evidence>
<keyword evidence="3" id="KW-1003">Cell membrane</keyword>
<accession>A0ABU7LM56</accession>
<feature type="transmembrane region" description="Helical" evidence="7">
    <location>
        <begin position="93"/>
        <end position="114"/>
    </location>
</feature>
<evidence type="ECO:0000256" key="3">
    <source>
        <dbReference type="ARBA" id="ARBA00022475"/>
    </source>
</evidence>
<evidence type="ECO:0000313" key="10">
    <source>
        <dbReference type="Proteomes" id="UP001336020"/>
    </source>
</evidence>
<dbReference type="PROSITE" id="PS50850">
    <property type="entry name" value="MFS"/>
    <property type="match status" value="1"/>
</dbReference>
<dbReference type="InterPro" id="IPR005829">
    <property type="entry name" value="Sugar_transporter_CS"/>
</dbReference>
<feature type="transmembrane region" description="Helical" evidence="7">
    <location>
        <begin position="57"/>
        <end position="81"/>
    </location>
</feature>
<feature type="transmembrane region" description="Helical" evidence="7">
    <location>
        <begin position="192"/>
        <end position="213"/>
    </location>
</feature>
<evidence type="ECO:0000256" key="2">
    <source>
        <dbReference type="ARBA" id="ARBA00022448"/>
    </source>
</evidence>
<keyword evidence="5 7" id="KW-1133">Transmembrane helix</keyword>
<evidence type="ECO:0000256" key="7">
    <source>
        <dbReference type="SAM" id="Phobius"/>
    </source>
</evidence>
<evidence type="ECO:0000256" key="1">
    <source>
        <dbReference type="ARBA" id="ARBA00004651"/>
    </source>
</evidence>
<dbReference type="InterPro" id="IPR020846">
    <property type="entry name" value="MFS_dom"/>
</dbReference>
<dbReference type="PANTHER" id="PTHR43045">
    <property type="entry name" value="SHIKIMATE TRANSPORTER"/>
    <property type="match status" value="1"/>
</dbReference>
<keyword evidence="6 7" id="KW-0472">Membrane</keyword>
<keyword evidence="4 7" id="KW-0812">Transmembrane</keyword>
<dbReference type="RefSeq" id="WP_330137137.1">
    <property type="nucleotide sequence ID" value="NZ_JAUTXY010000026.1"/>
</dbReference>
<dbReference type="InterPro" id="IPR036259">
    <property type="entry name" value="MFS_trans_sf"/>
</dbReference>
<organism evidence="9 10">
    <name type="scientific">Rhodococcus artemisiae</name>
    <dbReference type="NCBI Taxonomy" id="714159"/>
    <lineage>
        <taxon>Bacteria</taxon>
        <taxon>Bacillati</taxon>
        <taxon>Actinomycetota</taxon>
        <taxon>Actinomycetes</taxon>
        <taxon>Mycobacteriales</taxon>
        <taxon>Nocardiaceae</taxon>
        <taxon>Rhodococcus</taxon>
    </lineage>
</organism>
<comment type="subcellular location">
    <subcellularLocation>
        <location evidence="1">Cell membrane</location>
        <topology evidence="1">Multi-pass membrane protein</topology>
    </subcellularLocation>
</comment>
<evidence type="ECO:0000256" key="5">
    <source>
        <dbReference type="ARBA" id="ARBA00022989"/>
    </source>
</evidence>
<dbReference type="Gene3D" id="1.20.1250.20">
    <property type="entry name" value="MFS general substrate transporter like domains"/>
    <property type="match status" value="2"/>
</dbReference>
<dbReference type="Proteomes" id="UP001336020">
    <property type="component" value="Unassembled WGS sequence"/>
</dbReference>
<feature type="transmembrane region" description="Helical" evidence="7">
    <location>
        <begin position="32"/>
        <end position="51"/>
    </location>
</feature>
<protein>
    <submittedName>
        <fullName evidence="9">MFS transporter</fullName>
    </submittedName>
</protein>
<dbReference type="PANTHER" id="PTHR43045:SF1">
    <property type="entry name" value="SHIKIMATE TRANSPORTER"/>
    <property type="match status" value="1"/>
</dbReference>
<name>A0ABU7LM56_9NOCA</name>
<proteinExistence type="predicted"/>
<evidence type="ECO:0000256" key="4">
    <source>
        <dbReference type="ARBA" id="ARBA00022692"/>
    </source>
</evidence>
<feature type="transmembrane region" description="Helical" evidence="7">
    <location>
        <begin position="120"/>
        <end position="145"/>
    </location>
</feature>
<feature type="domain" description="Major facilitator superfamily (MFS) profile" evidence="8">
    <location>
        <begin position="20"/>
        <end position="442"/>
    </location>
</feature>
<dbReference type="EMBL" id="JAUTXY010000026">
    <property type="protein sequence ID" value="MEE2062007.1"/>
    <property type="molecule type" value="Genomic_DNA"/>
</dbReference>
<dbReference type="Pfam" id="PF07690">
    <property type="entry name" value="MFS_1"/>
    <property type="match status" value="1"/>
</dbReference>
<keyword evidence="2" id="KW-0813">Transport</keyword>